<accession>A0A3P4B062</accession>
<dbReference type="EMBL" id="UWPJ01000009">
    <property type="protein sequence ID" value="VCU69048.1"/>
    <property type="molecule type" value="Genomic_DNA"/>
</dbReference>
<keyword evidence="1" id="KW-0456">Lyase</keyword>
<dbReference type="Gene3D" id="3.40.50.12500">
    <property type="match status" value="1"/>
</dbReference>
<dbReference type="PANTHER" id="PTHR40267">
    <property type="entry name" value="BLR3294 PROTEIN"/>
    <property type="match status" value="1"/>
</dbReference>
<dbReference type="InterPro" id="IPR026286">
    <property type="entry name" value="MaiA/AMDase"/>
</dbReference>
<dbReference type="PIRSF" id="PIRSF015736">
    <property type="entry name" value="MI"/>
    <property type="match status" value="1"/>
</dbReference>
<evidence type="ECO:0000313" key="2">
    <source>
        <dbReference type="Proteomes" id="UP000277294"/>
    </source>
</evidence>
<proteinExistence type="predicted"/>
<dbReference type="InterPro" id="IPR053714">
    <property type="entry name" value="Iso_Racemase_Enz_sf"/>
</dbReference>
<dbReference type="PANTHER" id="PTHR40267:SF1">
    <property type="entry name" value="BLR3294 PROTEIN"/>
    <property type="match status" value="1"/>
</dbReference>
<evidence type="ECO:0000313" key="1">
    <source>
        <dbReference type="EMBL" id="VCU69048.1"/>
    </source>
</evidence>
<protein>
    <submittedName>
        <fullName evidence="1">Arylmalonate decarboxylase</fullName>
        <ecNumber evidence="1">4.1.1.76</ecNumber>
    </submittedName>
</protein>
<name>A0A3P4B062_9BURK</name>
<dbReference type="GO" id="GO:0047436">
    <property type="term" value="F:arylmalonate decarboxylase activity"/>
    <property type="evidence" value="ECO:0007669"/>
    <property type="project" value="UniProtKB-EC"/>
</dbReference>
<dbReference type="Pfam" id="PF17645">
    <property type="entry name" value="Amdase"/>
    <property type="match status" value="1"/>
</dbReference>
<organism evidence="1 2">
    <name type="scientific">Pigmentiphaga humi</name>
    <dbReference type="NCBI Taxonomy" id="2478468"/>
    <lineage>
        <taxon>Bacteria</taxon>
        <taxon>Pseudomonadati</taxon>
        <taxon>Pseudomonadota</taxon>
        <taxon>Betaproteobacteria</taxon>
        <taxon>Burkholderiales</taxon>
        <taxon>Alcaligenaceae</taxon>
        <taxon>Pigmentiphaga</taxon>
    </lineage>
</organism>
<dbReference type="EC" id="4.1.1.76" evidence="1"/>
<keyword evidence="2" id="KW-1185">Reference proteome</keyword>
<dbReference type="Proteomes" id="UP000277294">
    <property type="component" value="Unassembled WGS sequence"/>
</dbReference>
<dbReference type="RefSeq" id="WP_124078403.1">
    <property type="nucleotide sequence ID" value="NZ_UWPJ01000009.1"/>
</dbReference>
<reference evidence="1 2" key="1">
    <citation type="submission" date="2018-10" db="EMBL/GenBank/DDBJ databases">
        <authorList>
            <person name="Criscuolo A."/>
        </authorList>
    </citation>
    <scope>NUCLEOTIDE SEQUENCE [LARGE SCALE GENOMIC DNA]</scope>
    <source>
        <strain evidence="1">DnA1</strain>
    </source>
</reference>
<sequence>MSPTRKRIGMIVPSLNTIGEDDFRKFCPPEVGYHVHRIRLRKEGGVVTVESLLRAHLEAVEEAGYLKDMGPDVVTFNCTGASVSNGPAGDQALAERMTRELGVASSNTMVAIKRALAHVGARRIVHVCPFADKFSKDEKAALAAGGLEVMKSVGLNFVDAREAARMDPETLAGHALAHAEPGMDAMLLSCANVRAFETVETLERKLGVPVVTSNQAVLWDVLGLVGWAGAVPGGGELFAPRG</sequence>
<gene>
    <name evidence="1" type="ORF">PIGHUM_01108</name>
</gene>
<dbReference type="OrthoDB" id="483160at2"/>
<dbReference type="AlphaFoldDB" id="A0A3P4B062"/>